<dbReference type="EC" id="3.5.2.6" evidence="3 6"/>
<evidence type="ECO:0000313" key="9">
    <source>
        <dbReference type="EMBL" id="RDC60941.1"/>
    </source>
</evidence>
<dbReference type="EMBL" id="QBKA01000002">
    <property type="protein sequence ID" value="RDC60941.1"/>
    <property type="molecule type" value="Genomic_DNA"/>
</dbReference>
<evidence type="ECO:0000256" key="5">
    <source>
        <dbReference type="ARBA" id="ARBA00023251"/>
    </source>
</evidence>
<proteinExistence type="inferred from homology"/>
<evidence type="ECO:0000256" key="7">
    <source>
        <dbReference type="SAM" id="SignalP"/>
    </source>
</evidence>
<evidence type="ECO:0000256" key="2">
    <source>
        <dbReference type="ARBA" id="ARBA00009009"/>
    </source>
</evidence>
<dbReference type="GO" id="GO:0030655">
    <property type="term" value="P:beta-lactam antibiotic catabolic process"/>
    <property type="evidence" value="ECO:0007669"/>
    <property type="project" value="InterPro"/>
</dbReference>
<sequence length="359" mass="38556">MKFTFKATIAAATAAFGLLAMPAQAQSSMQTPGTTSFEAAFDSTLGTQVRAPQDFVARYDTALEQRIAQLADGSAGRIGVYAIDLASGEEVSIMGDQRFPMASTSKVAIAATFLAGVDAGRWSLTSEYPLLRPVRSAKYSSARAPVRNGNYISARKHLDLMISKSCNSCTDALLRVVGGPEAVNAWMRGAGISEFELTRDIATLVRDDGEFDPASMVDRRDSATPRAMGQLLAGIYQGRLLSANSRSVLINAMKKTTTGKNRMVAALPAYANVAHKTGTLNRTASDIGYFDTTDGRTIAVAIYVTGQSRSLLDEARNKRAARSKRDRRIADISRALYEGFSVRRSGNGRNYANATYGAN</sequence>
<dbReference type="InterPro" id="IPR045155">
    <property type="entry name" value="Beta-lactam_cat"/>
</dbReference>
<comment type="catalytic activity">
    <reaction evidence="1 6">
        <text>a beta-lactam + H2O = a substituted beta-amino acid</text>
        <dbReference type="Rhea" id="RHEA:20401"/>
        <dbReference type="ChEBI" id="CHEBI:15377"/>
        <dbReference type="ChEBI" id="CHEBI:35627"/>
        <dbReference type="ChEBI" id="CHEBI:140347"/>
        <dbReference type="EC" id="3.5.2.6"/>
    </reaction>
</comment>
<keyword evidence="10" id="KW-1185">Reference proteome</keyword>
<protein>
    <recommendedName>
        <fullName evidence="3 6">Beta-lactamase</fullName>
        <ecNumber evidence="3 6">3.5.2.6</ecNumber>
    </recommendedName>
</protein>
<dbReference type="RefSeq" id="WP_115366996.1">
    <property type="nucleotide sequence ID" value="NZ_QBKA01000002.1"/>
</dbReference>
<evidence type="ECO:0000313" key="10">
    <source>
        <dbReference type="Proteomes" id="UP000253727"/>
    </source>
</evidence>
<feature type="signal peptide" evidence="7">
    <location>
        <begin position="1"/>
        <end position="25"/>
    </location>
</feature>
<organism evidence="9 10">
    <name type="scientific">Alteripontixanthobacter maritimus</name>
    <dbReference type="NCBI Taxonomy" id="2161824"/>
    <lineage>
        <taxon>Bacteria</taxon>
        <taxon>Pseudomonadati</taxon>
        <taxon>Pseudomonadota</taxon>
        <taxon>Alphaproteobacteria</taxon>
        <taxon>Sphingomonadales</taxon>
        <taxon>Erythrobacteraceae</taxon>
        <taxon>Alteripontixanthobacter</taxon>
    </lineage>
</organism>
<comment type="caution">
    <text evidence="9">The sequence shown here is derived from an EMBL/GenBank/DDBJ whole genome shotgun (WGS) entry which is preliminary data.</text>
</comment>
<reference evidence="9 10" key="1">
    <citation type="submission" date="2018-04" db="EMBL/GenBank/DDBJ databases">
        <title>Altererythrobacter sp. HME9302 genome sequencing and assembly.</title>
        <authorList>
            <person name="Kang H."/>
            <person name="Kim H."/>
            <person name="Joh K."/>
        </authorList>
    </citation>
    <scope>NUCLEOTIDE SEQUENCE [LARGE SCALE GENOMIC DNA]</scope>
    <source>
        <strain evidence="9 10">HME9302</strain>
    </source>
</reference>
<name>A0A369Q7T2_9SPHN</name>
<dbReference type="OrthoDB" id="9784149at2"/>
<gene>
    <name evidence="9" type="primary">penP</name>
    <name evidence="9" type="ORF">HME9302_02158</name>
</gene>
<evidence type="ECO:0000256" key="3">
    <source>
        <dbReference type="ARBA" id="ARBA00012865"/>
    </source>
</evidence>
<comment type="similarity">
    <text evidence="2 6">Belongs to the class-A beta-lactamase family.</text>
</comment>
<keyword evidence="4 6" id="KW-0378">Hydrolase</keyword>
<dbReference type="PANTHER" id="PTHR35333:SF3">
    <property type="entry name" value="BETA-LACTAMASE-TYPE TRANSPEPTIDASE FOLD CONTAINING PROTEIN"/>
    <property type="match status" value="1"/>
</dbReference>
<dbReference type="AlphaFoldDB" id="A0A369Q7T2"/>
<dbReference type="InterPro" id="IPR012338">
    <property type="entry name" value="Beta-lactam/transpept-like"/>
</dbReference>
<dbReference type="PROSITE" id="PS00146">
    <property type="entry name" value="BETA_LACTAMASE_A"/>
    <property type="match status" value="1"/>
</dbReference>
<evidence type="ECO:0000256" key="6">
    <source>
        <dbReference type="RuleBase" id="RU361140"/>
    </source>
</evidence>
<dbReference type="SUPFAM" id="SSF56601">
    <property type="entry name" value="beta-lactamase/transpeptidase-like"/>
    <property type="match status" value="1"/>
</dbReference>
<dbReference type="Gene3D" id="3.40.710.10">
    <property type="entry name" value="DD-peptidase/beta-lactamase superfamily"/>
    <property type="match status" value="1"/>
</dbReference>
<dbReference type="InterPro" id="IPR023650">
    <property type="entry name" value="Beta-lactam_class-A_AS"/>
</dbReference>
<evidence type="ECO:0000259" key="8">
    <source>
        <dbReference type="Pfam" id="PF13354"/>
    </source>
</evidence>
<evidence type="ECO:0000256" key="1">
    <source>
        <dbReference type="ARBA" id="ARBA00001526"/>
    </source>
</evidence>
<keyword evidence="5 6" id="KW-0046">Antibiotic resistance</keyword>
<keyword evidence="7" id="KW-0732">Signal</keyword>
<dbReference type="Proteomes" id="UP000253727">
    <property type="component" value="Unassembled WGS sequence"/>
</dbReference>
<dbReference type="PRINTS" id="PR00118">
    <property type="entry name" value="BLACTAMASEA"/>
</dbReference>
<feature type="chain" id="PRO_5016638480" description="Beta-lactamase" evidence="7">
    <location>
        <begin position="26"/>
        <end position="359"/>
    </location>
</feature>
<dbReference type="PANTHER" id="PTHR35333">
    <property type="entry name" value="BETA-LACTAMASE"/>
    <property type="match status" value="1"/>
</dbReference>
<dbReference type="GO" id="GO:0008800">
    <property type="term" value="F:beta-lactamase activity"/>
    <property type="evidence" value="ECO:0007669"/>
    <property type="project" value="UniProtKB-UniRule"/>
</dbReference>
<dbReference type="Pfam" id="PF13354">
    <property type="entry name" value="Beta-lactamase2"/>
    <property type="match status" value="1"/>
</dbReference>
<dbReference type="InterPro" id="IPR000871">
    <property type="entry name" value="Beta-lactam_class-A"/>
</dbReference>
<accession>A0A369Q7T2</accession>
<dbReference type="GO" id="GO:0046677">
    <property type="term" value="P:response to antibiotic"/>
    <property type="evidence" value="ECO:0007669"/>
    <property type="project" value="UniProtKB-UniRule"/>
</dbReference>
<feature type="domain" description="Beta-lactamase class A catalytic" evidence="8">
    <location>
        <begin position="79"/>
        <end position="304"/>
    </location>
</feature>
<evidence type="ECO:0000256" key="4">
    <source>
        <dbReference type="ARBA" id="ARBA00022801"/>
    </source>
</evidence>